<keyword evidence="9" id="KW-0407">Ion channel</keyword>
<dbReference type="PRINTS" id="PR00762">
    <property type="entry name" value="CLCHANNEL"/>
</dbReference>
<evidence type="ECO:0000256" key="7">
    <source>
        <dbReference type="ARBA" id="ARBA00023173"/>
    </source>
</evidence>
<keyword evidence="7" id="KW-0869">Chloride channel</keyword>
<reference evidence="11" key="1">
    <citation type="submission" date="2011-02" db="EMBL/GenBank/DDBJ databases">
        <title>Complete sequence of Acidovorax avenae subsp. avenae ATCC 19860.</title>
        <authorList>
            <consortium name="US DOE Joint Genome Institute"/>
            <person name="Lucas S."/>
            <person name="Copeland A."/>
            <person name="Lapidus A."/>
            <person name="Cheng J.-F."/>
            <person name="Goodwin L."/>
            <person name="Pitluck S."/>
            <person name="Chertkov O."/>
            <person name="Held B."/>
            <person name="Detter J.C."/>
            <person name="Han C."/>
            <person name="Tapia R."/>
            <person name="Land M."/>
            <person name="Hauser L."/>
            <person name="Kyrpides N."/>
            <person name="Ivanova N."/>
            <person name="Ovchinnikova G."/>
            <person name="Pagani I."/>
            <person name="Gordon S."/>
            <person name="Woyke T."/>
        </authorList>
    </citation>
    <scope>NUCLEOTIDE SEQUENCE</scope>
    <source>
        <strain evidence="11">ATCC 19860</strain>
    </source>
</reference>
<dbReference type="PANTHER" id="PTHR43427">
    <property type="entry name" value="CHLORIDE CHANNEL PROTEIN CLC-E"/>
    <property type="match status" value="1"/>
</dbReference>
<feature type="transmembrane region" description="Helical" evidence="10">
    <location>
        <begin position="258"/>
        <end position="276"/>
    </location>
</feature>
<dbReference type="InterPro" id="IPR014743">
    <property type="entry name" value="Cl-channel_core"/>
</dbReference>
<evidence type="ECO:0000313" key="12">
    <source>
        <dbReference type="Proteomes" id="UP000002482"/>
    </source>
</evidence>
<evidence type="ECO:0000256" key="8">
    <source>
        <dbReference type="ARBA" id="ARBA00023214"/>
    </source>
</evidence>
<sequence>MRHTRRLAQSIVAIRAATYDPRHSRLCAASLPRIHRCGTRTPCPMPIPDPNEIPAAPHRLSRRFRLLGPVARTLRWWMWAAVAGALAAAATVAFRALVQGVEHLATGHAGGLVEAARSLSPWRRVVVCTVGGVLAGLVLEWGGRWAAAGPRGDAHLDYIDAARAGRVDLNDRTTLVRSASALLSVGTGASIGREGPMVQLAAWLAAWLARVVPIAPEQRSALMVCGIAAGIGSAYHAPVAGVVFVLELALGFFARHAVAPVLIAAGTASALIQLLVDPKPLYDVPAVAVEPTSLGLALVAAVLFGAVGWTLLHLLEGSRRAFGRVRSLPARLGLGGLLVGALSACVPEVWGNGYSVVSSVLQGGHLWQWIVVVMLTKIVATALSSGSGAIGGVFTPSLFVGATAGSVLAQLAALALPAAWVGDPRALAIIGMAAVLAAVTHAPLMAIVMVLEMTNQFQMTVPVMLACAVAYAVSTQFGGRPLYGNPIEGQR</sequence>
<evidence type="ECO:0000313" key="11">
    <source>
        <dbReference type="EMBL" id="ADX47571.1"/>
    </source>
</evidence>
<evidence type="ECO:0000256" key="6">
    <source>
        <dbReference type="ARBA" id="ARBA00023136"/>
    </source>
</evidence>
<feature type="transmembrane region" description="Helical" evidence="10">
    <location>
        <begin position="426"/>
        <end position="451"/>
    </location>
</feature>
<name>F0QDL1_PARA1</name>
<evidence type="ECO:0000256" key="3">
    <source>
        <dbReference type="ARBA" id="ARBA00022692"/>
    </source>
</evidence>
<dbReference type="PANTHER" id="PTHR43427:SF6">
    <property type="entry name" value="CHLORIDE CHANNEL PROTEIN CLC-E"/>
    <property type="match status" value="1"/>
</dbReference>
<dbReference type="KEGG" id="aaa:Acav_3674"/>
<keyword evidence="2" id="KW-0813">Transport</keyword>
<dbReference type="Pfam" id="PF00654">
    <property type="entry name" value="Voltage_CLC"/>
    <property type="match status" value="1"/>
</dbReference>
<keyword evidence="8" id="KW-0868">Chloride</keyword>
<proteinExistence type="predicted"/>
<dbReference type="Proteomes" id="UP000002482">
    <property type="component" value="Chromosome"/>
</dbReference>
<feature type="transmembrane region" description="Helical" evidence="10">
    <location>
        <begin position="366"/>
        <end position="386"/>
    </location>
</feature>
<evidence type="ECO:0000256" key="1">
    <source>
        <dbReference type="ARBA" id="ARBA00004141"/>
    </source>
</evidence>
<feature type="transmembrane region" description="Helical" evidence="10">
    <location>
        <begin position="76"/>
        <end position="98"/>
    </location>
</feature>
<dbReference type="AlphaFoldDB" id="F0QDL1"/>
<keyword evidence="12" id="KW-1185">Reference proteome</keyword>
<dbReference type="GO" id="GO:0005254">
    <property type="term" value="F:chloride channel activity"/>
    <property type="evidence" value="ECO:0007669"/>
    <property type="project" value="UniProtKB-KW"/>
</dbReference>
<dbReference type="EMBL" id="CP002521">
    <property type="protein sequence ID" value="ADX47571.1"/>
    <property type="molecule type" value="Genomic_DNA"/>
</dbReference>
<dbReference type="HOGENOM" id="CLU_015263_5_2_4"/>
<dbReference type="CDD" id="cd00400">
    <property type="entry name" value="Voltage_gated_ClC"/>
    <property type="match status" value="1"/>
</dbReference>
<accession>F0QDL1</accession>
<dbReference type="SUPFAM" id="SSF81340">
    <property type="entry name" value="Clc chloride channel"/>
    <property type="match status" value="1"/>
</dbReference>
<dbReference type="Gene3D" id="1.10.3080.10">
    <property type="entry name" value="Clc chloride channel"/>
    <property type="match status" value="1"/>
</dbReference>
<evidence type="ECO:0000256" key="2">
    <source>
        <dbReference type="ARBA" id="ARBA00022448"/>
    </source>
</evidence>
<comment type="subcellular location">
    <subcellularLocation>
        <location evidence="1">Membrane</location>
        <topology evidence="1">Multi-pass membrane protein</topology>
    </subcellularLocation>
</comment>
<evidence type="ECO:0000256" key="9">
    <source>
        <dbReference type="ARBA" id="ARBA00023303"/>
    </source>
</evidence>
<feature type="transmembrane region" description="Helical" evidence="10">
    <location>
        <begin position="296"/>
        <end position="316"/>
    </location>
</feature>
<feature type="transmembrane region" description="Helical" evidence="10">
    <location>
        <begin position="398"/>
        <end position="420"/>
    </location>
</feature>
<keyword evidence="6 10" id="KW-0472">Membrane</keyword>
<dbReference type="InterPro" id="IPR001807">
    <property type="entry name" value="ClC"/>
</dbReference>
<keyword evidence="4 10" id="KW-1133">Transmembrane helix</keyword>
<keyword evidence="5" id="KW-0406">Ion transport</keyword>
<keyword evidence="3 10" id="KW-0812">Transmembrane</keyword>
<evidence type="ECO:0000256" key="10">
    <source>
        <dbReference type="SAM" id="Phobius"/>
    </source>
</evidence>
<feature type="transmembrane region" description="Helical" evidence="10">
    <location>
        <begin position="328"/>
        <end position="346"/>
    </location>
</feature>
<gene>
    <name evidence="11" type="ordered locus">Acav_3674</name>
</gene>
<evidence type="ECO:0000256" key="4">
    <source>
        <dbReference type="ARBA" id="ARBA00022989"/>
    </source>
</evidence>
<protein>
    <submittedName>
        <fullName evidence="11">Cl-channel voltage-gated family protein</fullName>
    </submittedName>
</protein>
<feature type="transmembrane region" description="Helical" evidence="10">
    <location>
        <begin position="221"/>
        <end position="246"/>
    </location>
</feature>
<dbReference type="InterPro" id="IPR050368">
    <property type="entry name" value="ClC-type_chloride_channel"/>
</dbReference>
<dbReference type="GO" id="GO:0034707">
    <property type="term" value="C:chloride channel complex"/>
    <property type="evidence" value="ECO:0007669"/>
    <property type="project" value="UniProtKB-KW"/>
</dbReference>
<evidence type="ECO:0000256" key="5">
    <source>
        <dbReference type="ARBA" id="ARBA00023065"/>
    </source>
</evidence>
<organism evidence="11 12">
    <name type="scientific">Paracidovorax avenae (strain ATCC 19860 / DSM 7227 / CCUG 15838 / JCM 20985 / LMG 2117 / NCPPB 1011)</name>
    <name type="common">Acidovorax avenae</name>
    <dbReference type="NCBI Taxonomy" id="643561"/>
    <lineage>
        <taxon>Bacteria</taxon>
        <taxon>Pseudomonadati</taxon>
        <taxon>Pseudomonadota</taxon>
        <taxon>Betaproteobacteria</taxon>
        <taxon>Burkholderiales</taxon>
        <taxon>Comamonadaceae</taxon>
        <taxon>Paracidovorax</taxon>
    </lineage>
</organism>